<organism evidence="1 2">
    <name type="scientific">Sipha flava</name>
    <name type="common">yellow sugarcane aphid</name>
    <dbReference type="NCBI Taxonomy" id="143950"/>
    <lineage>
        <taxon>Eukaryota</taxon>
        <taxon>Metazoa</taxon>
        <taxon>Ecdysozoa</taxon>
        <taxon>Arthropoda</taxon>
        <taxon>Hexapoda</taxon>
        <taxon>Insecta</taxon>
        <taxon>Pterygota</taxon>
        <taxon>Neoptera</taxon>
        <taxon>Paraneoptera</taxon>
        <taxon>Hemiptera</taxon>
        <taxon>Sternorrhyncha</taxon>
        <taxon>Aphidomorpha</taxon>
        <taxon>Aphidoidea</taxon>
        <taxon>Aphididae</taxon>
        <taxon>Sipha</taxon>
    </lineage>
</organism>
<dbReference type="OrthoDB" id="6601600at2759"/>
<dbReference type="AlphaFoldDB" id="A0A8B8F625"/>
<evidence type="ECO:0000313" key="1">
    <source>
        <dbReference type="Proteomes" id="UP000694846"/>
    </source>
</evidence>
<dbReference type="GeneID" id="112680421"/>
<feature type="non-terminal residue" evidence="2">
    <location>
        <position position="1"/>
    </location>
</feature>
<reference evidence="2" key="1">
    <citation type="submission" date="2025-08" db="UniProtKB">
        <authorList>
            <consortium name="RefSeq"/>
        </authorList>
    </citation>
    <scope>IDENTIFICATION</scope>
    <source>
        <tissue evidence="2">Whole body</tissue>
    </source>
</reference>
<dbReference type="Proteomes" id="UP000694846">
    <property type="component" value="Unplaced"/>
</dbReference>
<name>A0A8B8F625_9HEMI</name>
<evidence type="ECO:0000313" key="2">
    <source>
        <dbReference type="RefSeq" id="XP_025406289.1"/>
    </source>
</evidence>
<protein>
    <submittedName>
        <fullName evidence="2">Uncharacterized protein LOC112680421</fullName>
    </submittedName>
</protein>
<sequence length="462" mass="53050">KMETVLRRTVQPFTESNLKIPKTVTLTKLTPVKTEENIISKLKKLPGITLDLVKSEPIFKIPKVPKLKKSNNKQIITSDNKSKVVFEKNLSLKKQNDSIIDKNIVIIDTIDLTNCNSNVNKTSKKKKELNSDQIIPKYLKSSSLKYLYSEKENKQITSSPNKFLKNNCTKTKPAHSKTIKSVEQLPNLSNALPVVLSSNSINSSTQFKICDKKALKSNEDYKLMDLSITGQVNIVSASCSDFIEDVSNTEYNSFLMGFNKSPDYNYGMGLRTSQQFVDHRPNELLIEQEFISFFSDSQTNPPISTNKSKNEHSDLFLLSYSLKENVSLDYYKNEQINNLCVNNTINGFEYENKNLEIEEKSNLCSSNNVFKIQQLQMNEVHDTMEIPNDHFIQGMRTYFHDYLLEEVLISENRSIDCPKHIQEILSNTEQMSSNIKSIENTNCTKRWQPQNDLHKKRKTVVQ</sequence>
<accession>A0A8B8F625</accession>
<keyword evidence="1" id="KW-1185">Reference proteome</keyword>
<gene>
    <name evidence="2" type="primary">LOC112680421</name>
</gene>
<proteinExistence type="predicted"/>
<dbReference type="RefSeq" id="XP_025406289.1">
    <property type="nucleotide sequence ID" value="XM_025550504.1"/>
</dbReference>